<gene>
    <name evidence="1" type="ORF">SAMN04489730_6929</name>
</gene>
<dbReference type="Proteomes" id="UP000182740">
    <property type="component" value="Unassembled WGS sequence"/>
</dbReference>
<dbReference type="EMBL" id="FPJG01000006">
    <property type="protein sequence ID" value="SFW88339.1"/>
    <property type="molecule type" value="Genomic_DNA"/>
</dbReference>
<reference evidence="2" key="1">
    <citation type="submission" date="2016-11" db="EMBL/GenBank/DDBJ databases">
        <authorList>
            <person name="Varghese N."/>
            <person name="Submissions S."/>
        </authorList>
    </citation>
    <scope>NUCLEOTIDE SEQUENCE [LARGE SCALE GENOMIC DNA]</scope>
    <source>
        <strain evidence="2">DSM 44671</strain>
    </source>
</reference>
<accession>A0A1K1SVL5</accession>
<keyword evidence="2" id="KW-1185">Reference proteome</keyword>
<proteinExistence type="predicted"/>
<evidence type="ECO:0000313" key="2">
    <source>
        <dbReference type="Proteomes" id="UP000182740"/>
    </source>
</evidence>
<dbReference type="AlphaFoldDB" id="A0A1K1SVL5"/>
<organism evidence="1 2">
    <name type="scientific">Amycolatopsis australiensis</name>
    <dbReference type="NCBI Taxonomy" id="546364"/>
    <lineage>
        <taxon>Bacteria</taxon>
        <taxon>Bacillati</taxon>
        <taxon>Actinomycetota</taxon>
        <taxon>Actinomycetes</taxon>
        <taxon>Pseudonocardiales</taxon>
        <taxon>Pseudonocardiaceae</taxon>
        <taxon>Amycolatopsis</taxon>
    </lineage>
</organism>
<sequence length="106" mass="10860">MALLTAEFATEQALASLRQAVTGGLITEIAQWAALATEAVMEAARLVDVPGESAASCTTIRDSVISCLDAMTTAVEADDADGVVTRGELVGDAVANFAVFLKELGT</sequence>
<protein>
    <submittedName>
        <fullName evidence="1">Uncharacterized protein</fullName>
    </submittedName>
</protein>
<evidence type="ECO:0000313" key="1">
    <source>
        <dbReference type="EMBL" id="SFW88339.1"/>
    </source>
</evidence>
<name>A0A1K1SVL5_9PSEU</name>